<evidence type="ECO:0000256" key="1">
    <source>
        <dbReference type="ARBA" id="ARBA00022679"/>
    </source>
</evidence>
<keyword evidence="13" id="KW-1185">Reference proteome</keyword>
<evidence type="ECO:0000259" key="10">
    <source>
        <dbReference type="Pfam" id="PF00370"/>
    </source>
</evidence>
<dbReference type="InterPro" id="IPR000577">
    <property type="entry name" value="Carb_kinase_FGGY"/>
</dbReference>
<comment type="catalytic activity">
    <reaction evidence="7 9">
        <text>L-ribulose + ATP = L-ribulose 5-phosphate + ADP + H(+)</text>
        <dbReference type="Rhea" id="RHEA:22072"/>
        <dbReference type="ChEBI" id="CHEBI:15378"/>
        <dbReference type="ChEBI" id="CHEBI:16880"/>
        <dbReference type="ChEBI" id="CHEBI:30616"/>
        <dbReference type="ChEBI" id="CHEBI:58226"/>
        <dbReference type="ChEBI" id="CHEBI:456216"/>
        <dbReference type="EC" id="2.7.1.16"/>
    </reaction>
</comment>
<dbReference type="PANTHER" id="PTHR43435">
    <property type="entry name" value="RIBULOKINASE"/>
    <property type="match status" value="1"/>
</dbReference>
<evidence type="ECO:0000256" key="8">
    <source>
        <dbReference type="NCBIfam" id="TIGR01234"/>
    </source>
</evidence>
<keyword evidence="6 7" id="KW-0119">Carbohydrate metabolism</keyword>
<evidence type="ECO:0000256" key="9">
    <source>
        <dbReference type="RuleBase" id="RU003455"/>
    </source>
</evidence>
<keyword evidence="5 7" id="KW-0054">Arabinose catabolism</keyword>
<comment type="catalytic activity">
    <reaction evidence="7">
        <text>D-ribulose + ATP = D-ribulose 5-phosphate + ADP + H(+)</text>
        <dbReference type="Rhea" id="RHEA:17601"/>
        <dbReference type="ChEBI" id="CHEBI:15378"/>
        <dbReference type="ChEBI" id="CHEBI:17173"/>
        <dbReference type="ChEBI" id="CHEBI:30616"/>
        <dbReference type="ChEBI" id="CHEBI:58121"/>
        <dbReference type="ChEBI" id="CHEBI:456216"/>
        <dbReference type="EC" id="2.7.1.16"/>
    </reaction>
</comment>
<name>A0ABZ1BRK6_9FIRM</name>
<organism evidence="12 13">
    <name type="scientific">Geochorda subterranea</name>
    <dbReference type="NCBI Taxonomy" id="3109564"/>
    <lineage>
        <taxon>Bacteria</taxon>
        <taxon>Bacillati</taxon>
        <taxon>Bacillota</taxon>
        <taxon>Limnochordia</taxon>
        <taxon>Limnochordales</taxon>
        <taxon>Geochordaceae</taxon>
        <taxon>Geochorda</taxon>
    </lineage>
</organism>
<evidence type="ECO:0000256" key="3">
    <source>
        <dbReference type="ARBA" id="ARBA00022777"/>
    </source>
</evidence>
<sequence length="566" mass="62270">MSADARGRYTIGIDFGTLSGRAVLVDVGTGEEVATSVYEYRNGVIDEVLPGTGQRLPPDFALQDPADYVRTVETTIPELVRSAGIRPEQVIGIGIDFTSCTMLPVRADGTPLCFLPEFAANPHAWVKLWKHHAAQDHANRLNAIARERGERFLARYGGKISSEWFFPKVWQILEEAPEVYAAADRLIEAADWIVWYLTGNETRNSTTAGYKAIWSKREGFPSRDFFAALDPRLTDVVDRKMSRRILPQGSLAGGLRPELAERVGLVPGTAVAVGNVDAHVAVPATTVVTPNKMVMVMGTSICHMVLGTEERLVEGMCGVVEDGILPGFFGYEAGQSAVGDIFAWYVEHGVPPAYHDEARRRGMGLHELLEAKASSLRPGESGLLALDWWNGNRSVLVDVDLTGMMLGMTLATRPEEIYRALIEATAFGTRVIMDAFEEKGVRIEEVYACGGLPDRNRLLMQIYADVTGREFRIARSANTPALGSAMFAAVAAGRERGGYDDIVEAADRMAGVRDQVYRPDGASHTVYTELYREYRLLHDYFGRGPNDVMKRLKALRARYRGSAATC</sequence>
<keyword evidence="4 7" id="KW-0067">ATP-binding</keyword>
<dbReference type="EC" id="2.7.1.16" evidence="7 8"/>
<evidence type="ECO:0000256" key="4">
    <source>
        <dbReference type="ARBA" id="ARBA00022840"/>
    </source>
</evidence>
<accession>A0ABZ1BRK6</accession>
<proteinExistence type="inferred from homology"/>
<dbReference type="PROSITE" id="PS00445">
    <property type="entry name" value="FGGY_KINASES_2"/>
    <property type="match status" value="1"/>
</dbReference>
<dbReference type="RefSeq" id="WP_324669626.1">
    <property type="nucleotide sequence ID" value="NZ_CP141614.1"/>
</dbReference>
<dbReference type="EMBL" id="CP141614">
    <property type="protein sequence ID" value="WRP15231.1"/>
    <property type="molecule type" value="Genomic_DNA"/>
</dbReference>
<evidence type="ECO:0000256" key="5">
    <source>
        <dbReference type="ARBA" id="ARBA00022935"/>
    </source>
</evidence>
<dbReference type="HAMAP" id="MF_00520">
    <property type="entry name" value="Ribulokinase"/>
    <property type="match status" value="1"/>
</dbReference>
<protein>
    <recommendedName>
        <fullName evidence="7 8">Ribulokinase</fullName>
        <ecNumber evidence="7 8">2.7.1.16</ecNumber>
    </recommendedName>
</protein>
<comment type="pathway">
    <text evidence="7 9">Carbohydrate degradation; L-arabinose degradation via L-ribulose; D-xylulose 5-phosphate from L-arabinose (bacterial route): step 2/3.</text>
</comment>
<comment type="similarity">
    <text evidence="7 9">Belongs to the ribulokinase family.</text>
</comment>
<keyword evidence="1 7" id="KW-0808">Transferase</keyword>
<keyword evidence="2 7" id="KW-0547">Nucleotide-binding</keyword>
<dbReference type="InterPro" id="IPR018484">
    <property type="entry name" value="FGGY_N"/>
</dbReference>
<dbReference type="SUPFAM" id="SSF53067">
    <property type="entry name" value="Actin-like ATPase domain"/>
    <property type="match status" value="2"/>
</dbReference>
<dbReference type="Pfam" id="PF02782">
    <property type="entry name" value="FGGY_C"/>
    <property type="match status" value="1"/>
</dbReference>
<evidence type="ECO:0000259" key="11">
    <source>
        <dbReference type="Pfam" id="PF02782"/>
    </source>
</evidence>
<keyword evidence="3 7" id="KW-0418">Kinase</keyword>
<dbReference type="GO" id="GO:0008741">
    <property type="term" value="F:ribulokinase activity"/>
    <property type="evidence" value="ECO:0007669"/>
    <property type="project" value="UniProtKB-EC"/>
</dbReference>
<reference evidence="13" key="1">
    <citation type="submission" date="2023-12" db="EMBL/GenBank/DDBJ databases">
        <title>Novel isolates from deep terrestrial aquifers shed light on the physiology and ecology of the class Limnochordia.</title>
        <authorList>
            <person name="Karnachuk O.V."/>
            <person name="Lukina A.P."/>
            <person name="Avakyan M.R."/>
            <person name="Kadnikov V."/>
            <person name="Begmatov S."/>
            <person name="Beletsky A.V."/>
            <person name="Mardanov A.V."/>
            <person name="Ravin N.V."/>
        </authorList>
    </citation>
    <scope>NUCLEOTIDE SEQUENCE [LARGE SCALE GENOMIC DNA]</scope>
    <source>
        <strain evidence="13">LN</strain>
    </source>
</reference>
<dbReference type="PIRSF" id="PIRSF000538">
    <property type="entry name" value="GlpK"/>
    <property type="match status" value="1"/>
</dbReference>
<evidence type="ECO:0000256" key="2">
    <source>
        <dbReference type="ARBA" id="ARBA00022741"/>
    </source>
</evidence>
<evidence type="ECO:0000256" key="7">
    <source>
        <dbReference type="HAMAP-Rule" id="MF_00520"/>
    </source>
</evidence>
<evidence type="ECO:0000313" key="13">
    <source>
        <dbReference type="Proteomes" id="UP001333102"/>
    </source>
</evidence>
<evidence type="ECO:0000313" key="12">
    <source>
        <dbReference type="EMBL" id="WRP15231.1"/>
    </source>
</evidence>
<dbReference type="NCBIfam" id="NF003154">
    <property type="entry name" value="PRK04123.1"/>
    <property type="match status" value="1"/>
</dbReference>
<dbReference type="CDD" id="cd07781">
    <property type="entry name" value="ASKHA_NBD_FGGY_L-RBK"/>
    <property type="match status" value="1"/>
</dbReference>
<dbReference type="Pfam" id="PF00370">
    <property type="entry name" value="FGGY_N"/>
    <property type="match status" value="1"/>
</dbReference>
<feature type="domain" description="Carbohydrate kinase FGGY C-terminal" evidence="11">
    <location>
        <begin position="294"/>
        <end position="492"/>
    </location>
</feature>
<dbReference type="NCBIfam" id="TIGR01234">
    <property type="entry name" value="L-ribulokinase"/>
    <property type="match status" value="1"/>
</dbReference>
<dbReference type="Proteomes" id="UP001333102">
    <property type="component" value="Chromosome"/>
</dbReference>
<dbReference type="InterPro" id="IPR043129">
    <property type="entry name" value="ATPase_NBD"/>
</dbReference>
<evidence type="ECO:0000256" key="6">
    <source>
        <dbReference type="ARBA" id="ARBA00023277"/>
    </source>
</evidence>
<dbReference type="InterPro" id="IPR018485">
    <property type="entry name" value="FGGY_C"/>
</dbReference>
<dbReference type="Gene3D" id="3.30.420.40">
    <property type="match status" value="2"/>
</dbReference>
<dbReference type="InterPro" id="IPR005929">
    <property type="entry name" value="Ribulokinase"/>
</dbReference>
<feature type="domain" description="Carbohydrate kinase FGGY N-terminal" evidence="10">
    <location>
        <begin position="9"/>
        <end position="281"/>
    </location>
</feature>
<gene>
    <name evidence="7" type="primary">araB</name>
    <name evidence="12" type="ORF">VLY81_03420</name>
</gene>
<dbReference type="PANTHER" id="PTHR43435:SF4">
    <property type="entry name" value="FGGY CARBOHYDRATE KINASE DOMAIN-CONTAINING PROTEIN"/>
    <property type="match status" value="1"/>
</dbReference>
<dbReference type="InterPro" id="IPR018483">
    <property type="entry name" value="Carb_kinase_FGGY_CS"/>
</dbReference>